<dbReference type="InterPro" id="IPR052185">
    <property type="entry name" value="IPC_Synthase-Related"/>
</dbReference>
<feature type="transmembrane region" description="Helical" evidence="5">
    <location>
        <begin position="400"/>
        <end position="416"/>
    </location>
</feature>
<keyword evidence="8" id="KW-1185">Reference proteome</keyword>
<feature type="transmembrane region" description="Helical" evidence="5">
    <location>
        <begin position="184"/>
        <end position="205"/>
    </location>
</feature>
<comment type="subcellular location">
    <subcellularLocation>
        <location evidence="1">Membrane</location>
        <topology evidence="1">Multi-pass membrane protein</topology>
    </subcellularLocation>
</comment>
<dbReference type="Proteomes" id="UP000005220">
    <property type="component" value="Chromosome 3"/>
</dbReference>
<evidence type="ECO:0000313" key="7">
    <source>
        <dbReference type="EMBL" id="CCF57255.1"/>
    </source>
</evidence>
<dbReference type="GO" id="GO:0070916">
    <property type="term" value="C:inositol phosphoceramide synthase complex"/>
    <property type="evidence" value="ECO:0007669"/>
    <property type="project" value="TreeGrafter"/>
</dbReference>
<dbReference type="Pfam" id="PF14378">
    <property type="entry name" value="PAP2_3"/>
    <property type="match status" value="1"/>
</dbReference>
<dbReference type="GO" id="GO:0030148">
    <property type="term" value="P:sphingolipid biosynthetic process"/>
    <property type="evidence" value="ECO:0007669"/>
    <property type="project" value="EnsemblFungi"/>
</dbReference>
<dbReference type="STRING" id="1071382.H2ASA5"/>
<feature type="transmembrane region" description="Helical" evidence="5">
    <location>
        <begin position="24"/>
        <end position="44"/>
    </location>
</feature>
<dbReference type="GO" id="GO:0016772">
    <property type="term" value="F:transferase activity, transferring phosphorus-containing groups"/>
    <property type="evidence" value="ECO:0007669"/>
    <property type="project" value="EnsemblFungi"/>
</dbReference>
<dbReference type="eggNOG" id="ENOG502QPKA">
    <property type="taxonomic scope" value="Eukaryota"/>
</dbReference>
<feature type="transmembrane region" description="Helical" evidence="5">
    <location>
        <begin position="89"/>
        <end position="114"/>
    </location>
</feature>
<dbReference type="CDD" id="cd03386">
    <property type="entry name" value="PAP2_Aur1_like"/>
    <property type="match status" value="1"/>
</dbReference>
<keyword evidence="3 5" id="KW-1133">Transmembrane helix</keyword>
<feature type="transmembrane region" description="Helical" evidence="5">
    <location>
        <begin position="147"/>
        <end position="164"/>
    </location>
</feature>
<dbReference type="PANTHER" id="PTHR31310">
    <property type="match status" value="1"/>
</dbReference>
<dbReference type="GO" id="GO:0016020">
    <property type="term" value="C:membrane"/>
    <property type="evidence" value="ECO:0007669"/>
    <property type="project" value="UniProtKB-SubCell"/>
</dbReference>
<reference evidence="7 8" key="1">
    <citation type="journal article" date="2011" name="Proc. Natl. Acad. Sci. U.S.A.">
        <title>Evolutionary erosion of yeast sex chromosomes by mating-type switching accidents.</title>
        <authorList>
            <person name="Gordon J.L."/>
            <person name="Armisen D."/>
            <person name="Proux-Wera E."/>
            <person name="Oheigeartaigh S.S."/>
            <person name="Byrne K.P."/>
            <person name="Wolfe K.H."/>
        </authorList>
    </citation>
    <scope>NUCLEOTIDE SEQUENCE [LARGE SCALE GENOMIC DNA]</scope>
    <source>
        <strain evidence="8">ATCC 22294 / BCRC 22015 / CBS 2517 / CECT 1963 / NBRC 1671 / NRRL Y-8276</strain>
    </source>
</reference>
<evidence type="ECO:0000256" key="2">
    <source>
        <dbReference type="ARBA" id="ARBA00022692"/>
    </source>
</evidence>
<gene>
    <name evidence="7" type="primary">KAFR0C02620</name>
    <name evidence="7" type="ORF">KAFR_0C02620</name>
</gene>
<accession>H2ASA5</accession>
<dbReference type="AlphaFoldDB" id="H2ASA5"/>
<dbReference type="FunCoup" id="H2ASA5">
    <property type="interactions" value="74"/>
</dbReference>
<evidence type="ECO:0000259" key="6">
    <source>
        <dbReference type="Pfam" id="PF14378"/>
    </source>
</evidence>
<evidence type="ECO:0000313" key="8">
    <source>
        <dbReference type="Proteomes" id="UP000005220"/>
    </source>
</evidence>
<evidence type="ECO:0000256" key="3">
    <source>
        <dbReference type="ARBA" id="ARBA00022989"/>
    </source>
</evidence>
<organism evidence="7 8">
    <name type="scientific">Kazachstania africana (strain ATCC 22294 / BCRC 22015 / CBS 2517 / CECT 1963 / NBRC 1671 / NRRL Y-8276)</name>
    <name type="common">Yeast</name>
    <name type="synonym">Kluyveromyces africanus</name>
    <dbReference type="NCBI Taxonomy" id="1071382"/>
    <lineage>
        <taxon>Eukaryota</taxon>
        <taxon>Fungi</taxon>
        <taxon>Dikarya</taxon>
        <taxon>Ascomycota</taxon>
        <taxon>Saccharomycotina</taxon>
        <taxon>Saccharomycetes</taxon>
        <taxon>Saccharomycetales</taxon>
        <taxon>Saccharomycetaceae</taxon>
        <taxon>Kazachstania</taxon>
    </lineage>
</organism>
<feature type="domain" description="Inositolphosphotransferase Aur1/Ipt1" evidence="6">
    <location>
        <begin position="163"/>
        <end position="306"/>
    </location>
</feature>
<dbReference type="GeneID" id="13885174"/>
<keyword evidence="4 5" id="KW-0472">Membrane</keyword>
<dbReference type="GO" id="GO:0006676">
    <property type="term" value="P:mannosyl diphosphorylinositol ceramide metabolic process"/>
    <property type="evidence" value="ECO:0007669"/>
    <property type="project" value="EnsemblFungi"/>
</dbReference>
<dbReference type="RefSeq" id="XP_003956390.1">
    <property type="nucleotide sequence ID" value="XM_003956341.1"/>
</dbReference>
<dbReference type="OrthoDB" id="5784at2759"/>
<protein>
    <recommendedName>
        <fullName evidence="6">Inositolphosphotransferase Aur1/Ipt1 domain-containing protein</fullName>
    </recommendedName>
</protein>
<dbReference type="PANTHER" id="PTHR31310:SF8">
    <property type="entry name" value="INOSITOLPHOSPHOTRANSFERASE 1"/>
    <property type="match status" value="1"/>
</dbReference>
<dbReference type="GO" id="GO:0010507">
    <property type="term" value="P:negative regulation of autophagy"/>
    <property type="evidence" value="ECO:0007669"/>
    <property type="project" value="EnsemblFungi"/>
</dbReference>
<proteinExistence type="predicted"/>
<evidence type="ECO:0000256" key="4">
    <source>
        <dbReference type="ARBA" id="ARBA00023136"/>
    </source>
</evidence>
<feature type="transmembrane region" description="Helical" evidence="5">
    <location>
        <begin position="212"/>
        <end position="233"/>
    </location>
</feature>
<dbReference type="KEGG" id="kaf:KAFR_0C02620"/>
<dbReference type="HOGENOM" id="CLU_047580_1_0_1"/>
<dbReference type="InParanoid" id="H2ASA5"/>
<feature type="transmembrane region" description="Helical" evidence="5">
    <location>
        <begin position="428"/>
        <end position="452"/>
    </location>
</feature>
<name>H2ASA5_KAZAF</name>
<keyword evidence="2 5" id="KW-0812">Transmembrane</keyword>
<dbReference type="EMBL" id="HE650823">
    <property type="protein sequence ID" value="CCF57255.1"/>
    <property type="molecule type" value="Genomic_DNA"/>
</dbReference>
<evidence type="ECO:0000256" key="5">
    <source>
        <dbReference type="SAM" id="Phobius"/>
    </source>
</evidence>
<dbReference type="InterPro" id="IPR026841">
    <property type="entry name" value="Aur1/Ipt1"/>
</dbReference>
<evidence type="ECO:0000256" key="1">
    <source>
        <dbReference type="ARBA" id="ARBA00004141"/>
    </source>
</evidence>
<feature type="transmembrane region" description="Helical" evidence="5">
    <location>
        <begin position="284"/>
        <end position="305"/>
    </location>
</feature>
<sequence>MNGLSSTAHLLIRIVKSALNQRNVFTLSFNFTLNFLPVIIWLSIFNNAGLIPIEIRPAIHSKIAFYSDVFMFGDWFHELKTQSTHFNPYFSYFVSLSFMFLFLIILPLSIWYYIYYIKKLNYNIIEWYDNYFHFNNTQKINPKKPKILILPFLIPLLAYIVLNLDHTFASQLESNFNKFKDITAWFSYVILHVTTPILTAVYLYVFHPAGTLKCFSFALGLQNIAGVFTHLLFPTASPWFTHLYGINDSEHVNYKQEGFAAGLIRVDNHLGTHLNTNGFHLSPIVFGAVPSLHSAIAFQCFLFLITRCGSLKHRFISTETAMPGGNLQGDLPLREIRRNDSNISTSSSSEEDDQQPFDDDDYDVEEDFLRTKENSQFIKLYVEDVTYSNRWYFRIFNKGLIPKLLVCSYIILQWWATMYLDHHYRFDLFVGMLYSLSSFLIINSTILQPRVLKNWIDMRMGKNTDVNNEARTMGMRVFQGTKIEWFFDPLA</sequence>